<feature type="region of interest" description="Disordered" evidence="1">
    <location>
        <begin position="16"/>
        <end position="35"/>
    </location>
</feature>
<gene>
    <name evidence="2" type="ORF">BDP81DRAFT_428600</name>
</gene>
<keyword evidence="3" id="KW-1185">Reference proteome</keyword>
<comment type="caution">
    <text evidence="2">The sequence shown here is derived from an EMBL/GenBank/DDBJ whole genome shotgun (WGS) entry which is preliminary data.</text>
</comment>
<dbReference type="AlphaFoldDB" id="A0AAJ0EEC8"/>
<dbReference type="Proteomes" id="UP001243989">
    <property type="component" value="Unassembled WGS sequence"/>
</dbReference>
<protein>
    <submittedName>
        <fullName evidence="2">Uncharacterized protein</fullName>
    </submittedName>
</protein>
<proteinExistence type="predicted"/>
<evidence type="ECO:0000313" key="2">
    <source>
        <dbReference type="EMBL" id="KAK1636907.1"/>
    </source>
</evidence>
<organism evidence="2 3">
    <name type="scientific">Colletotrichum phormii</name>
    <dbReference type="NCBI Taxonomy" id="359342"/>
    <lineage>
        <taxon>Eukaryota</taxon>
        <taxon>Fungi</taxon>
        <taxon>Dikarya</taxon>
        <taxon>Ascomycota</taxon>
        <taxon>Pezizomycotina</taxon>
        <taxon>Sordariomycetes</taxon>
        <taxon>Hypocreomycetidae</taxon>
        <taxon>Glomerellales</taxon>
        <taxon>Glomerellaceae</taxon>
        <taxon>Colletotrichum</taxon>
        <taxon>Colletotrichum acutatum species complex</taxon>
    </lineage>
</organism>
<accession>A0AAJ0EEC8</accession>
<sequence>MPDCVGNGVRIAKIGGRTGQAGRKKSGRITPPGSSIESFAGVSGERGAAQEGLAAAGYRVQLRES</sequence>
<dbReference type="GeneID" id="85475300"/>
<name>A0AAJ0EEC8_9PEZI</name>
<evidence type="ECO:0000313" key="3">
    <source>
        <dbReference type="Proteomes" id="UP001243989"/>
    </source>
</evidence>
<evidence type="ECO:0000256" key="1">
    <source>
        <dbReference type="SAM" id="MobiDB-lite"/>
    </source>
</evidence>
<dbReference type="RefSeq" id="XP_060445514.1">
    <property type="nucleotide sequence ID" value="XM_060590438.1"/>
</dbReference>
<dbReference type="EMBL" id="JAHMHQ010000010">
    <property type="protein sequence ID" value="KAK1636907.1"/>
    <property type="molecule type" value="Genomic_DNA"/>
</dbReference>
<reference evidence="2" key="1">
    <citation type="submission" date="2021-06" db="EMBL/GenBank/DDBJ databases">
        <title>Comparative genomics, transcriptomics and evolutionary studies reveal genomic signatures of adaptation to plant cell wall in hemibiotrophic fungi.</title>
        <authorList>
            <consortium name="DOE Joint Genome Institute"/>
            <person name="Baroncelli R."/>
            <person name="Diaz J.F."/>
            <person name="Benocci T."/>
            <person name="Peng M."/>
            <person name="Battaglia E."/>
            <person name="Haridas S."/>
            <person name="Andreopoulos W."/>
            <person name="Labutti K."/>
            <person name="Pangilinan J."/>
            <person name="Floch G.L."/>
            <person name="Makela M.R."/>
            <person name="Henrissat B."/>
            <person name="Grigoriev I.V."/>
            <person name="Crouch J.A."/>
            <person name="De Vries R.P."/>
            <person name="Sukno S.A."/>
            <person name="Thon M.R."/>
        </authorList>
    </citation>
    <scope>NUCLEOTIDE SEQUENCE</scope>
    <source>
        <strain evidence="2">CBS 102054</strain>
    </source>
</reference>